<comment type="similarity">
    <text evidence="1">Belongs to the Mg-chelatase subunits D/I family. ComM subfamily.</text>
</comment>
<dbReference type="PANTHER" id="PTHR32039:SF7">
    <property type="entry name" value="COMPETENCE PROTEIN COMM"/>
    <property type="match status" value="1"/>
</dbReference>
<keyword evidence="2" id="KW-0547">Nucleotide-binding</keyword>
<dbReference type="GO" id="GO:0003677">
    <property type="term" value="F:DNA binding"/>
    <property type="evidence" value="ECO:0007669"/>
    <property type="project" value="InterPro"/>
</dbReference>
<dbReference type="SMART" id="SM00382">
    <property type="entry name" value="AAA"/>
    <property type="match status" value="1"/>
</dbReference>
<dbReference type="Gene3D" id="3.40.50.300">
    <property type="entry name" value="P-loop containing nucleotide triphosphate hydrolases"/>
    <property type="match status" value="1"/>
</dbReference>
<evidence type="ECO:0000256" key="3">
    <source>
        <dbReference type="ARBA" id="ARBA00022840"/>
    </source>
</evidence>
<gene>
    <name evidence="5" type="ORF">EDD78_101408</name>
</gene>
<dbReference type="InterPro" id="IPR004482">
    <property type="entry name" value="Mg_chelat-rel"/>
</dbReference>
<dbReference type="RefSeq" id="WP_132083780.1">
    <property type="nucleotide sequence ID" value="NZ_SLUK01000001.1"/>
</dbReference>
<reference evidence="5 6" key="1">
    <citation type="submission" date="2019-03" db="EMBL/GenBank/DDBJ databases">
        <title>Genomic Encyclopedia of Type Strains, Phase IV (KMG-IV): sequencing the most valuable type-strain genomes for metagenomic binning, comparative biology and taxonomic classification.</title>
        <authorList>
            <person name="Goeker M."/>
        </authorList>
    </citation>
    <scope>NUCLEOTIDE SEQUENCE [LARGE SCALE GENOMIC DNA]</scope>
    <source>
        <strain evidence="5 6">DSM 100433</strain>
    </source>
</reference>
<dbReference type="InterPro" id="IPR027417">
    <property type="entry name" value="P-loop_NTPase"/>
</dbReference>
<dbReference type="NCBIfam" id="TIGR00368">
    <property type="entry name" value="YifB family Mg chelatase-like AAA ATPase"/>
    <property type="match status" value="1"/>
</dbReference>
<accession>A0A9X8Y9N8</accession>
<dbReference type="InterPro" id="IPR001208">
    <property type="entry name" value="MCM_dom"/>
</dbReference>
<dbReference type="Gene3D" id="3.30.230.10">
    <property type="match status" value="1"/>
</dbReference>
<evidence type="ECO:0000259" key="4">
    <source>
        <dbReference type="SMART" id="SM00382"/>
    </source>
</evidence>
<sequence>MFAKTMSLGLMGIDAFPVTVEVDHHRGMPAFEIVGLPDAAVKEARDRVKAAMGNCGLELRPGRVVVNLAPADLRKGGTLYDLPILIGLLGALGELPGSFEGFAFLGELSLSGEVRPVPGILPMVLKAKEQGLRGVYLPAANAREGSIAGGIDIYPVQSVMQLLDHFAGRKPIEPAPPLELSQAPAQLLPDFKDVKGQAMARRAAEIAAAGGHNLLMIGTPGSGKSMIAKRIPSILPPPSFAEAIEITKVHSVAGLLPPDTPLLRTRPFRAPHHTVSPAGLSGGGPIPRPGEVSLAHGGVLFLDELPEFSRAAMEVLRQPIEDGAVTISRANARLRYPSTIMLVAAMNPCPCGYYGHPAKECICGEKKIDSYIGRVSGPLLDRIDLHVEVMPVEFDTLSAGAESECSADIRARVIAARERQLARREWTGADCNAHLAPGMVREVCQMSGEAREVLRRAFERMGLSARAYDRVLKVSRTIADLDGSEKIERRHVAEAVQYRSLDRKYWRRNRD</sequence>
<name>A0A9X8Y9N8_9FIRM</name>
<dbReference type="Proteomes" id="UP000294682">
    <property type="component" value="Unassembled WGS sequence"/>
</dbReference>
<dbReference type="InterPro" id="IPR025158">
    <property type="entry name" value="Mg_chelat-rel_C"/>
</dbReference>
<evidence type="ECO:0000313" key="6">
    <source>
        <dbReference type="Proteomes" id="UP000294682"/>
    </source>
</evidence>
<proteinExistence type="inferred from homology"/>
<dbReference type="EMBL" id="SLUK01000001">
    <property type="protein sequence ID" value="TCL45425.1"/>
    <property type="molecule type" value="Genomic_DNA"/>
</dbReference>
<dbReference type="InterPro" id="IPR000523">
    <property type="entry name" value="Mg_chelatse_chII-like_cat_dom"/>
</dbReference>
<dbReference type="InterPro" id="IPR045006">
    <property type="entry name" value="CHLI-like"/>
</dbReference>
<dbReference type="AlphaFoldDB" id="A0A9X8Y9N8"/>
<dbReference type="GO" id="GO:0005524">
    <property type="term" value="F:ATP binding"/>
    <property type="evidence" value="ECO:0007669"/>
    <property type="project" value="UniProtKB-KW"/>
</dbReference>
<dbReference type="InterPro" id="IPR020568">
    <property type="entry name" value="Ribosomal_Su5_D2-typ_SF"/>
</dbReference>
<evidence type="ECO:0000256" key="2">
    <source>
        <dbReference type="ARBA" id="ARBA00022741"/>
    </source>
</evidence>
<dbReference type="SUPFAM" id="SSF54211">
    <property type="entry name" value="Ribosomal protein S5 domain 2-like"/>
    <property type="match status" value="1"/>
</dbReference>
<keyword evidence="6" id="KW-1185">Reference proteome</keyword>
<feature type="domain" description="AAA+ ATPase" evidence="4">
    <location>
        <begin position="210"/>
        <end position="369"/>
    </location>
</feature>
<evidence type="ECO:0000256" key="1">
    <source>
        <dbReference type="ARBA" id="ARBA00006354"/>
    </source>
</evidence>
<organism evidence="5 6">
    <name type="scientific">Harryflintia acetispora</name>
    <dbReference type="NCBI Taxonomy" id="1849041"/>
    <lineage>
        <taxon>Bacteria</taxon>
        <taxon>Bacillati</taxon>
        <taxon>Bacillota</taxon>
        <taxon>Clostridia</taxon>
        <taxon>Eubacteriales</taxon>
        <taxon>Oscillospiraceae</taxon>
        <taxon>Harryflintia</taxon>
    </lineage>
</organism>
<dbReference type="Pfam" id="PF01078">
    <property type="entry name" value="Mg_chelatase"/>
    <property type="match status" value="1"/>
</dbReference>
<dbReference type="Pfam" id="PF13335">
    <property type="entry name" value="Mg_chelatase_C"/>
    <property type="match status" value="1"/>
</dbReference>
<dbReference type="Pfam" id="PF13541">
    <property type="entry name" value="ChlI"/>
    <property type="match status" value="1"/>
</dbReference>
<dbReference type="SUPFAM" id="SSF52540">
    <property type="entry name" value="P-loop containing nucleoside triphosphate hydrolases"/>
    <property type="match status" value="1"/>
</dbReference>
<evidence type="ECO:0000313" key="5">
    <source>
        <dbReference type="EMBL" id="TCL45425.1"/>
    </source>
</evidence>
<dbReference type="PRINTS" id="PR01657">
    <property type="entry name" value="MCMFAMILY"/>
</dbReference>
<protein>
    <submittedName>
        <fullName evidence="5">Magnesium chelatase family protein</fullName>
    </submittedName>
</protein>
<dbReference type="PANTHER" id="PTHR32039">
    <property type="entry name" value="MAGNESIUM-CHELATASE SUBUNIT CHLI"/>
    <property type="match status" value="1"/>
</dbReference>
<comment type="caution">
    <text evidence="5">The sequence shown here is derived from an EMBL/GenBank/DDBJ whole genome shotgun (WGS) entry which is preliminary data.</text>
</comment>
<keyword evidence="3" id="KW-0067">ATP-binding</keyword>
<dbReference type="InterPro" id="IPR003593">
    <property type="entry name" value="AAA+_ATPase"/>
</dbReference>
<dbReference type="InterPro" id="IPR014721">
    <property type="entry name" value="Ribsml_uS5_D2-typ_fold_subgr"/>
</dbReference>